<sequence>MMEPCLLSHSVHLCTLTIFPIASFSVLYEIEPQHICLASSNAVKLAAKGLLSPFSGCLQHLELLHWNGNVFYLTPDLETDISLTWIPWQLQPPATLSLTQILQKSQHLQTHLDHNAQSLAEHRIVTTIVSNKLKGLSHIITQDSNHHWYDFLFTSTTAHKYFNAIFTPLLIIVSFLLLLCICNCWMYYRIQKVHTAFMFQNRYVNYTYAPTQP</sequence>
<dbReference type="Proteomes" id="UP000585614">
    <property type="component" value="Unassembled WGS sequence"/>
</dbReference>
<evidence type="ECO:0000313" key="2">
    <source>
        <dbReference type="EMBL" id="KAF6321291.1"/>
    </source>
</evidence>
<reference evidence="2 3" key="1">
    <citation type="journal article" date="2020" name="Nature">
        <title>Six reference-quality genomes reveal evolution of bat adaptations.</title>
        <authorList>
            <person name="Jebb D."/>
            <person name="Huang Z."/>
            <person name="Pippel M."/>
            <person name="Hughes G.M."/>
            <person name="Lavrichenko K."/>
            <person name="Devanna P."/>
            <person name="Winkler S."/>
            <person name="Jermiin L.S."/>
            <person name="Skirmuntt E.C."/>
            <person name="Katzourakis A."/>
            <person name="Burkitt-Gray L."/>
            <person name="Ray D.A."/>
            <person name="Sullivan K.A.M."/>
            <person name="Roscito J.G."/>
            <person name="Kirilenko B.M."/>
            <person name="Davalos L.M."/>
            <person name="Corthals A.P."/>
            <person name="Power M.L."/>
            <person name="Jones G."/>
            <person name="Ransome R.D."/>
            <person name="Dechmann D.K.N."/>
            <person name="Locatelli A.G."/>
            <person name="Puechmaille S.J."/>
            <person name="Fedrigo O."/>
            <person name="Jarvis E.D."/>
            <person name="Hiller M."/>
            <person name="Vernes S.C."/>
            <person name="Myers E.W."/>
            <person name="Teeling E.C."/>
        </authorList>
    </citation>
    <scope>NUCLEOTIDE SEQUENCE [LARGE SCALE GENOMIC DNA]</scope>
    <source>
        <strain evidence="2">MRhiFer1</strain>
        <tissue evidence="2">Lung</tissue>
    </source>
</reference>
<proteinExistence type="predicted"/>
<keyword evidence="1" id="KW-0472">Membrane</keyword>
<feature type="transmembrane region" description="Helical" evidence="1">
    <location>
        <begin position="165"/>
        <end position="188"/>
    </location>
</feature>
<comment type="caution">
    <text evidence="2">The sequence shown here is derived from an EMBL/GenBank/DDBJ whole genome shotgun (WGS) entry which is preliminary data.</text>
</comment>
<accession>A0A7J7V8D3</accession>
<evidence type="ECO:0000313" key="3">
    <source>
        <dbReference type="Proteomes" id="UP000585614"/>
    </source>
</evidence>
<keyword evidence="1" id="KW-1133">Transmembrane helix</keyword>
<organism evidence="2 3">
    <name type="scientific">Rhinolophus ferrumequinum</name>
    <name type="common">Greater horseshoe bat</name>
    <dbReference type="NCBI Taxonomy" id="59479"/>
    <lineage>
        <taxon>Eukaryota</taxon>
        <taxon>Metazoa</taxon>
        <taxon>Chordata</taxon>
        <taxon>Craniata</taxon>
        <taxon>Vertebrata</taxon>
        <taxon>Euteleostomi</taxon>
        <taxon>Mammalia</taxon>
        <taxon>Eutheria</taxon>
        <taxon>Laurasiatheria</taxon>
        <taxon>Chiroptera</taxon>
        <taxon>Yinpterochiroptera</taxon>
        <taxon>Rhinolophoidea</taxon>
        <taxon>Rhinolophidae</taxon>
        <taxon>Rhinolophinae</taxon>
        <taxon>Rhinolophus</taxon>
    </lineage>
</organism>
<dbReference type="EMBL" id="JACAGC010000014">
    <property type="protein sequence ID" value="KAF6321291.1"/>
    <property type="molecule type" value="Genomic_DNA"/>
</dbReference>
<evidence type="ECO:0000256" key="1">
    <source>
        <dbReference type="SAM" id="Phobius"/>
    </source>
</evidence>
<protein>
    <submittedName>
        <fullName evidence="2">Uncharacterized protein</fullName>
    </submittedName>
</protein>
<dbReference type="AlphaFoldDB" id="A0A7J7V8D3"/>
<gene>
    <name evidence="2" type="ORF">mRhiFer1_008421</name>
</gene>
<keyword evidence="1" id="KW-0812">Transmembrane</keyword>
<name>A0A7J7V8D3_RHIFE</name>